<accession>A0A0B1SK64</accession>
<dbReference type="Pfam" id="PF00501">
    <property type="entry name" value="AMP-binding"/>
    <property type="match status" value="1"/>
</dbReference>
<gene>
    <name evidence="5" type="ORF">OESDEN_14953</name>
</gene>
<dbReference type="AlphaFoldDB" id="A0A0B1SK64"/>
<evidence type="ECO:0000256" key="2">
    <source>
        <dbReference type="ARBA" id="ARBA00022832"/>
    </source>
</evidence>
<dbReference type="InterPro" id="IPR000873">
    <property type="entry name" value="AMP-dep_synth/lig_dom"/>
</dbReference>
<evidence type="ECO:0000259" key="4">
    <source>
        <dbReference type="Pfam" id="PF00501"/>
    </source>
</evidence>
<evidence type="ECO:0000256" key="1">
    <source>
        <dbReference type="ARBA" id="ARBA00022598"/>
    </source>
</evidence>
<evidence type="ECO:0000313" key="6">
    <source>
        <dbReference type="Proteomes" id="UP000053660"/>
    </source>
</evidence>
<dbReference type="PROSITE" id="PS00455">
    <property type="entry name" value="AMP_BINDING"/>
    <property type="match status" value="1"/>
</dbReference>
<keyword evidence="2" id="KW-0443">Lipid metabolism</keyword>
<keyword evidence="6" id="KW-1185">Reference proteome</keyword>
<dbReference type="SUPFAM" id="SSF56801">
    <property type="entry name" value="Acetyl-CoA synthetase-like"/>
    <property type="match status" value="1"/>
</dbReference>
<keyword evidence="2" id="KW-0276">Fatty acid metabolism</keyword>
<feature type="non-terminal residue" evidence="5">
    <location>
        <position position="1"/>
    </location>
</feature>
<dbReference type="GO" id="GO:0005783">
    <property type="term" value="C:endoplasmic reticulum"/>
    <property type="evidence" value="ECO:0007669"/>
    <property type="project" value="TreeGrafter"/>
</dbReference>
<protein>
    <recommendedName>
        <fullName evidence="3">long-chain-fatty-acid--CoA ligase</fullName>
        <ecNumber evidence="3">6.2.1.3</ecNumber>
    </recommendedName>
</protein>
<dbReference type="GO" id="GO:0004467">
    <property type="term" value="F:long-chain fatty acid-CoA ligase activity"/>
    <property type="evidence" value="ECO:0007669"/>
    <property type="project" value="UniProtKB-EC"/>
</dbReference>
<feature type="domain" description="AMP-dependent synthetase/ligase" evidence="4">
    <location>
        <begin position="16"/>
        <end position="256"/>
    </location>
</feature>
<evidence type="ECO:0000256" key="3">
    <source>
        <dbReference type="ARBA" id="ARBA00026121"/>
    </source>
</evidence>
<reference evidence="5 6" key="1">
    <citation type="submission" date="2014-03" db="EMBL/GenBank/DDBJ databases">
        <title>Draft genome of the hookworm Oesophagostomum dentatum.</title>
        <authorList>
            <person name="Mitreva M."/>
        </authorList>
    </citation>
    <scope>NUCLEOTIDE SEQUENCE [LARGE SCALE GENOMIC DNA]</scope>
    <source>
        <strain evidence="5 6">OD-Hann</strain>
    </source>
</reference>
<dbReference type="Gene3D" id="3.40.50.12780">
    <property type="entry name" value="N-terminal domain of ligase-like"/>
    <property type="match status" value="1"/>
</dbReference>
<dbReference type="GO" id="GO:0016020">
    <property type="term" value="C:membrane"/>
    <property type="evidence" value="ECO:0007669"/>
    <property type="project" value="TreeGrafter"/>
</dbReference>
<dbReference type="Proteomes" id="UP000053660">
    <property type="component" value="Unassembled WGS sequence"/>
</dbReference>
<name>A0A0B1SK64_OESDE</name>
<dbReference type="EMBL" id="KN564351">
    <property type="protein sequence ID" value="KHJ85324.1"/>
    <property type="molecule type" value="Genomic_DNA"/>
</dbReference>
<proteinExistence type="predicted"/>
<sequence>IYSYDYVYTLGKKHLVPVVPPSPNSTYIICFTSGTTGQPKGVMLSHKALLAAVTGIYVQFTSPPNNMTFGKQDVYFSFLSLAHIYEHLMQILKPTIISLVPRLLNKFHDHIHAQFSKKNVLVRKLFEYAKEAKLKMLHNGVQQYDTIWDKLVFKKIQQAFGGHLRMLTTGGAPVIPAVMDFTRIAYGCPLVEGYGQTECAAAGTLSMPCDTSSGHVGGPSPWAQVKLVDVPELGYFSASNKGEVCFRGAAVMKGYYMEEELSSKTIDSE</sequence>
<dbReference type="InterPro" id="IPR042099">
    <property type="entry name" value="ANL_N_sf"/>
</dbReference>
<dbReference type="InterPro" id="IPR020845">
    <property type="entry name" value="AMP-binding_CS"/>
</dbReference>
<keyword evidence="1" id="KW-0436">Ligase</keyword>
<organism evidence="5 6">
    <name type="scientific">Oesophagostomum dentatum</name>
    <name type="common">Nodular worm</name>
    <dbReference type="NCBI Taxonomy" id="61180"/>
    <lineage>
        <taxon>Eukaryota</taxon>
        <taxon>Metazoa</taxon>
        <taxon>Ecdysozoa</taxon>
        <taxon>Nematoda</taxon>
        <taxon>Chromadorea</taxon>
        <taxon>Rhabditida</taxon>
        <taxon>Rhabditina</taxon>
        <taxon>Rhabditomorpha</taxon>
        <taxon>Strongyloidea</taxon>
        <taxon>Strongylidae</taxon>
        <taxon>Oesophagostomum</taxon>
    </lineage>
</organism>
<evidence type="ECO:0000313" key="5">
    <source>
        <dbReference type="EMBL" id="KHJ85324.1"/>
    </source>
</evidence>
<dbReference type="PANTHER" id="PTHR43272:SF89">
    <property type="entry name" value="LONG-CHAIN-FATTY-ACID--COA LIGASE"/>
    <property type="match status" value="1"/>
</dbReference>
<dbReference type="PANTHER" id="PTHR43272">
    <property type="entry name" value="LONG-CHAIN-FATTY-ACID--COA LIGASE"/>
    <property type="match status" value="1"/>
</dbReference>
<feature type="non-terminal residue" evidence="5">
    <location>
        <position position="269"/>
    </location>
</feature>
<dbReference type="OrthoDB" id="1700726at2759"/>
<dbReference type="EC" id="6.2.1.3" evidence="3"/>